<evidence type="ECO:0008006" key="4">
    <source>
        <dbReference type="Google" id="ProtNLM"/>
    </source>
</evidence>
<dbReference type="InParanoid" id="A0A0Q3EII1"/>
<dbReference type="SUPFAM" id="SSF81383">
    <property type="entry name" value="F-box domain"/>
    <property type="match status" value="1"/>
</dbReference>
<evidence type="ECO:0000313" key="2">
    <source>
        <dbReference type="EnsemblPlants" id="KQJ87551"/>
    </source>
</evidence>
<dbReference type="FunCoup" id="A0A0Q3EII1">
    <property type="interactions" value="657"/>
</dbReference>
<dbReference type="STRING" id="15368.A0A0Q3EII1"/>
<reference evidence="1" key="2">
    <citation type="submission" date="2017-06" db="EMBL/GenBank/DDBJ databases">
        <title>WGS assembly of Brachypodium distachyon.</title>
        <authorList>
            <consortium name="The International Brachypodium Initiative"/>
            <person name="Lucas S."/>
            <person name="Harmon-Smith M."/>
            <person name="Lail K."/>
            <person name="Tice H."/>
            <person name="Grimwood J."/>
            <person name="Bruce D."/>
            <person name="Barry K."/>
            <person name="Shu S."/>
            <person name="Lindquist E."/>
            <person name="Wang M."/>
            <person name="Pitluck S."/>
            <person name="Vogel J.P."/>
            <person name="Garvin D.F."/>
            <person name="Mockler T.C."/>
            <person name="Schmutz J."/>
            <person name="Rokhsar D."/>
            <person name="Bevan M.W."/>
        </authorList>
    </citation>
    <scope>NUCLEOTIDE SEQUENCE</scope>
    <source>
        <strain evidence="1">Bd21</strain>
    </source>
</reference>
<reference evidence="2" key="3">
    <citation type="submission" date="2018-08" db="UniProtKB">
        <authorList>
            <consortium name="EnsemblPlants"/>
        </authorList>
    </citation>
    <scope>IDENTIFICATION</scope>
    <source>
        <strain evidence="2">cv. Bd21</strain>
    </source>
</reference>
<dbReference type="PANTHER" id="PTHR31264:SF22">
    <property type="entry name" value="F-BOX DOMAIN-CONTAINING PROTEIN"/>
    <property type="match status" value="1"/>
</dbReference>
<reference evidence="1 2" key="1">
    <citation type="journal article" date="2010" name="Nature">
        <title>Genome sequencing and analysis of the model grass Brachypodium distachyon.</title>
        <authorList>
            <consortium name="International Brachypodium Initiative"/>
        </authorList>
    </citation>
    <scope>NUCLEOTIDE SEQUENCE [LARGE SCALE GENOMIC DNA]</scope>
    <source>
        <strain evidence="1 2">Bd21</strain>
    </source>
</reference>
<evidence type="ECO:0000313" key="3">
    <source>
        <dbReference type="Proteomes" id="UP000008810"/>
    </source>
</evidence>
<dbReference type="InterPro" id="IPR036047">
    <property type="entry name" value="F-box-like_dom_sf"/>
</dbReference>
<organism evidence="1">
    <name type="scientific">Brachypodium distachyon</name>
    <name type="common">Purple false brome</name>
    <name type="synonym">Trachynia distachya</name>
    <dbReference type="NCBI Taxonomy" id="15368"/>
    <lineage>
        <taxon>Eukaryota</taxon>
        <taxon>Viridiplantae</taxon>
        <taxon>Streptophyta</taxon>
        <taxon>Embryophyta</taxon>
        <taxon>Tracheophyta</taxon>
        <taxon>Spermatophyta</taxon>
        <taxon>Magnoliopsida</taxon>
        <taxon>Liliopsida</taxon>
        <taxon>Poales</taxon>
        <taxon>Poaceae</taxon>
        <taxon>BOP clade</taxon>
        <taxon>Pooideae</taxon>
        <taxon>Stipodae</taxon>
        <taxon>Brachypodieae</taxon>
        <taxon>Brachypodium</taxon>
    </lineage>
</organism>
<accession>A0A0Q3EII1</accession>
<dbReference type="EnsemblPlants" id="KQJ87551">
    <property type="protein sequence ID" value="KQJ87551"/>
    <property type="gene ID" value="BRADI_4g11864v3"/>
</dbReference>
<dbReference type="PANTHER" id="PTHR31264">
    <property type="entry name" value="OS07G0554500 PROTEIN-RELATED"/>
    <property type="match status" value="1"/>
</dbReference>
<dbReference type="Gramene" id="KQJ87551">
    <property type="protein sequence ID" value="KQJ87551"/>
    <property type="gene ID" value="BRADI_4g11864v3"/>
</dbReference>
<dbReference type="EMBL" id="CM000883">
    <property type="protein sequence ID" value="KQJ87551.1"/>
    <property type="molecule type" value="Genomic_DNA"/>
</dbReference>
<protein>
    <recommendedName>
        <fullName evidence="4">F-box domain-containing protein</fullName>
    </recommendedName>
</protein>
<evidence type="ECO:0000313" key="1">
    <source>
        <dbReference type="EMBL" id="KQJ87551.1"/>
    </source>
</evidence>
<proteinExistence type="predicted"/>
<gene>
    <name evidence="1" type="ORF">BRADI_4g11864v3</name>
</gene>
<dbReference type="OrthoDB" id="655770at2759"/>
<keyword evidence="3" id="KW-1185">Reference proteome</keyword>
<dbReference type="ExpressionAtlas" id="A0A0Q3EII1">
    <property type="expression patterns" value="baseline"/>
</dbReference>
<dbReference type="AlphaFoldDB" id="A0A0Q3EII1"/>
<dbReference type="Proteomes" id="UP000008810">
    <property type="component" value="Chromosome 4"/>
</dbReference>
<sequence length="406" mass="45498">MATPEVPFLADVILEEIFVRLPHPQALGCVAIASPSFRRIVTRRSFLRRYRKLHPPPLLGFVTDREGGFYPAQEPHPSAPIARALVHAADFSCSFVPSPKPKNLFSPWFACDVRDGRVLLVSSRCFGRSILHTVFAVCDPLSRRYLVLPPLPVDLVQGGVQRKNVRNFQHRLASGEDEEETSFRVIFWVNCRSKIVTFVFSSTTGEWCIAASPSWSSLGIDDPSWRKIIPRFKYSSSCFYWIARWNDKVLVMDTRTMEFSAASIRSSDHMQLMNLPPQSKCTSSVVLPTEGALGMFTVVSDCCPNGSCYLYHTTQENNNGSCQLKVVIPLPRGRGCHYYTVGATEGFVLLKGIPDQDRFDTSAPLEELCLLEVKTSQLKKVYGPAPISRFVHSYFGLPPLLSRPSS</sequence>
<name>A0A0Q3EII1_BRADI</name>